<sequence length="125" mass="13357">MSSYGDPRGPPASISTSPDRLHAPDTESEIPTPTNSDLQFSGRDYHASQPQAPEGSWDTNLSPSIGGTWESNEQVINYPPMTGNMDRNAGWWTGPPSGLLQQNFTHFSSGFGPIAINSSSSFGGE</sequence>
<feature type="region of interest" description="Disordered" evidence="1">
    <location>
        <begin position="1"/>
        <end position="81"/>
    </location>
</feature>
<dbReference type="AlphaFoldDB" id="A0A9P7KF76"/>
<comment type="caution">
    <text evidence="2">The sequence shown here is derived from an EMBL/GenBank/DDBJ whole genome shotgun (WGS) entry which is preliminary data.</text>
</comment>
<evidence type="ECO:0000313" key="3">
    <source>
        <dbReference type="Proteomes" id="UP000717328"/>
    </source>
</evidence>
<feature type="compositionally biased region" description="Polar residues" evidence="1">
    <location>
        <begin position="29"/>
        <end position="39"/>
    </location>
</feature>
<accession>A0A9P7KF76</accession>
<organism evidence="2 3">
    <name type="scientific">Sphagnurus paluster</name>
    <dbReference type="NCBI Taxonomy" id="117069"/>
    <lineage>
        <taxon>Eukaryota</taxon>
        <taxon>Fungi</taxon>
        <taxon>Dikarya</taxon>
        <taxon>Basidiomycota</taxon>
        <taxon>Agaricomycotina</taxon>
        <taxon>Agaricomycetes</taxon>
        <taxon>Agaricomycetidae</taxon>
        <taxon>Agaricales</taxon>
        <taxon>Tricholomatineae</taxon>
        <taxon>Lyophyllaceae</taxon>
        <taxon>Sphagnurus</taxon>
    </lineage>
</organism>
<reference evidence="2" key="2">
    <citation type="submission" date="2021-10" db="EMBL/GenBank/DDBJ databases">
        <title>Phylogenomics reveals ancestral predisposition of the termite-cultivated fungus Termitomyces towards a domesticated lifestyle.</title>
        <authorList>
            <person name="Auxier B."/>
            <person name="Grum-Grzhimaylo A."/>
            <person name="Cardenas M.E."/>
            <person name="Lodge J.D."/>
            <person name="Laessoe T."/>
            <person name="Pedersen O."/>
            <person name="Smith M.E."/>
            <person name="Kuyper T.W."/>
            <person name="Franco-Molano E.A."/>
            <person name="Baroni T.J."/>
            <person name="Aanen D.K."/>
        </authorList>
    </citation>
    <scope>NUCLEOTIDE SEQUENCE</scope>
    <source>
        <strain evidence="2">D49</strain>
    </source>
</reference>
<gene>
    <name evidence="2" type="ORF">H0H81_007137</name>
</gene>
<proteinExistence type="predicted"/>
<keyword evidence="3" id="KW-1185">Reference proteome</keyword>
<dbReference type="Proteomes" id="UP000717328">
    <property type="component" value="Unassembled WGS sequence"/>
</dbReference>
<evidence type="ECO:0000256" key="1">
    <source>
        <dbReference type="SAM" id="MobiDB-lite"/>
    </source>
</evidence>
<dbReference type="EMBL" id="JABCKI010001885">
    <property type="protein sequence ID" value="KAG5648268.1"/>
    <property type="molecule type" value="Genomic_DNA"/>
</dbReference>
<evidence type="ECO:0000313" key="2">
    <source>
        <dbReference type="EMBL" id="KAG5648268.1"/>
    </source>
</evidence>
<reference evidence="2" key="1">
    <citation type="submission" date="2021-02" db="EMBL/GenBank/DDBJ databases">
        <authorList>
            <person name="Nieuwenhuis M."/>
            <person name="Van De Peppel L.J.J."/>
        </authorList>
    </citation>
    <scope>NUCLEOTIDE SEQUENCE</scope>
    <source>
        <strain evidence="2">D49</strain>
    </source>
</reference>
<feature type="non-terminal residue" evidence="2">
    <location>
        <position position="125"/>
    </location>
</feature>
<feature type="compositionally biased region" description="Polar residues" evidence="1">
    <location>
        <begin position="57"/>
        <end position="75"/>
    </location>
</feature>
<protein>
    <submittedName>
        <fullName evidence="2">Uncharacterized protein</fullName>
    </submittedName>
</protein>
<name>A0A9P7KF76_9AGAR</name>